<name>I8U6Q5_9ALTE</name>
<dbReference type="GO" id="GO:0016740">
    <property type="term" value="F:transferase activity"/>
    <property type="evidence" value="ECO:0007669"/>
    <property type="project" value="UniProtKB-KW"/>
</dbReference>
<dbReference type="InterPro" id="IPR002654">
    <property type="entry name" value="Glyco_trans_25"/>
</dbReference>
<dbReference type="CDD" id="cd06532">
    <property type="entry name" value="Glyco_transf_25"/>
    <property type="match status" value="1"/>
</dbReference>
<dbReference type="Proteomes" id="UP000035062">
    <property type="component" value="Unassembled WGS sequence"/>
</dbReference>
<dbReference type="eggNOG" id="COG3306">
    <property type="taxonomic scope" value="Bacteria"/>
</dbReference>
<gene>
    <name evidence="2" type="ORF">AGRI_09445</name>
</gene>
<feature type="domain" description="Glycosyl transferase family 25" evidence="1">
    <location>
        <begin position="4"/>
        <end position="121"/>
    </location>
</feature>
<reference evidence="2 3" key="1">
    <citation type="journal article" date="2012" name="J. Bacteriol.">
        <title>Genome Sequence of Pectin-Degrading Alishewanella agri, Isolated from Landfill Soil.</title>
        <authorList>
            <person name="Kim J."/>
            <person name="Jung J."/>
            <person name="Sung J.S."/>
            <person name="Chun J."/>
            <person name="Park W."/>
        </authorList>
    </citation>
    <scope>NUCLEOTIDE SEQUENCE [LARGE SCALE GENOMIC DNA]</scope>
    <source>
        <strain evidence="2 3">BL06</strain>
    </source>
</reference>
<sequence>MRYKIFIINLARSPERYQQALAQLAAWPDLPVERIDAADGRALSEAEINQYYSAALNQRLHHKILKPGEKGAFISHIRCWQQIVEQQLDFALILEDDFLVDGDLPALLKAITELTQPWHLLKLAMPNKQQKIIAGNPQPAFSLIHFKKNPISAVAQAVSLDGAKLLLARELPFGRPVDVSMQYSWQLGFQAMGMWPLIFKPDLGFESTISGKQNEQVNRRVFYWRRLEFSLANLWHNLRHYGLVALLQARKWPNPTGRTRLSN</sequence>
<accession>I8U6Q5</accession>
<organism evidence="2 3">
    <name type="scientific">Alishewanella agri BL06</name>
    <dbReference type="NCBI Taxonomy" id="1195246"/>
    <lineage>
        <taxon>Bacteria</taxon>
        <taxon>Pseudomonadati</taxon>
        <taxon>Pseudomonadota</taxon>
        <taxon>Gammaproteobacteria</taxon>
        <taxon>Alteromonadales</taxon>
        <taxon>Alteromonadaceae</taxon>
        <taxon>Alishewanella</taxon>
    </lineage>
</organism>
<dbReference type="Pfam" id="PF01755">
    <property type="entry name" value="Glyco_transf_25"/>
    <property type="match status" value="1"/>
</dbReference>
<evidence type="ECO:0000259" key="1">
    <source>
        <dbReference type="Pfam" id="PF01755"/>
    </source>
</evidence>
<dbReference type="STRING" id="1195246.AGRI_09445"/>
<evidence type="ECO:0000313" key="3">
    <source>
        <dbReference type="Proteomes" id="UP000035062"/>
    </source>
</evidence>
<dbReference type="EMBL" id="AKKU01000015">
    <property type="protein sequence ID" value="EIW89001.1"/>
    <property type="molecule type" value="Genomic_DNA"/>
</dbReference>
<keyword evidence="2" id="KW-0808">Transferase</keyword>
<comment type="caution">
    <text evidence="2">The sequence shown here is derived from an EMBL/GenBank/DDBJ whole genome shotgun (WGS) entry which is preliminary data.</text>
</comment>
<dbReference type="AlphaFoldDB" id="I8U6Q5"/>
<dbReference type="RefSeq" id="WP_008984736.1">
    <property type="nucleotide sequence ID" value="NZ_AKKU01000015.1"/>
</dbReference>
<protein>
    <submittedName>
        <fullName evidence="2">Glycosyl transferase</fullName>
    </submittedName>
</protein>
<keyword evidence="3" id="KW-1185">Reference proteome</keyword>
<proteinExistence type="predicted"/>
<dbReference type="PATRIC" id="fig|1195246.3.peg.1862"/>
<evidence type="ECO:0000313" key="2">
    <source>
        <dbReference type="EMBL" id="EIW89001.1"/>
    </source>
</evidence>